<dbReference type="RefSeq" id="WP_096577011.1">
    <property type="nucleotide sequence ID" value="NZ_CAWNJS010000001.1"/>
</dbReference>
<accession>A0A1Z4N087</accession>
<feature type="transmembrane region" description="Helical" evidence="1">
    <location>
        <begin position="350"/>
        <end position="372"/>
    </location>
</feature>
<keyword evidence="1" id="KW-0472">Membrane</keyword>
<feature type="transmembrane region" description="Helical" evidence="1">
    <location>
        <begin position="528"/>
        <end position="546"/>
    </location>
</feature>
<feature type="transmembrane region" description="Helical" evidence="1">
    <location>
        <begin position="240"/>
        <end position="261"/>
    </location>
</feature>
<feature type="transmembrane region" description="Helical" evidence="1">
    <location>
        <begin position="180"/>
        <end position="203"/>
    </location>
</feature>
<evidence type="ECO:0000313" key="2">
    <source>
        <dbReference type="EMBL" id="BAY99110.1"/>
    </source>
</evidence>
<reference evidence="2 3" key="1">
    <citation type="submission" date="2017-06" db="EMBL/GenBank/DDBJ databases">
        <title>Genome sequencing of cyanobaciteial culture collection at National Institute for Environmental Studies (NIES).</title>
        <authorList>
            <person name="Hirose Y."/>
            <person name="Shimura Y."/>
            <person name="Fujisawa T."/>
            <person name="Nakamura Y."/>
            <person name="Kawachi M."/>
        </authorList>
    </citation>
    <scope>NUCLEOTIDE SEQUENCE [LARGE SCALE GENOMIC DNA]</scope>
    <source>
        <strain evidence="2 3">NIES-37</strain>
    </source>
</reference>
<feature type="transmembrane region" description="Helical" evidence="1">
    <location>
        <begin position="152"/>
        <end position="174"/>
    </location>
</feature>
<feature type="transmembrane region" description="Helical" evidence="1">
    <location>
        <begin position="446"/>
        <end position="469"/>
    </location>
</feature>
<dbReference type="AlphaFoldDB" id="A0A1Z4N087"/>
<gene>
    <name evidence="2" type="ORF">NIES37_30890</name>
</gene>
<feature type="transmembrane region" description="Helical" evidence="1">
    <location>
        <begin position="505"/>
        <end position="522"/>
    </location>
</feature>
<feature type="transmembrane region" description="Helical" evidence="1">
    <location>
        <begin position="321"/>
        <end position="338"/>
    </location>
</feature>
<sequence length="567" mass="63070">MNLNWMNQVGDWNPQLLRELKGRLKPRNLILAGGISLLGQFIIFMYFQTQLPTKLELVYNSFDRYCTGKLEYNSRECLVDGFGNLLINWQLWYLDVFTWLGIIGSISLLVAGTYLIINDLAAEERRETLNFIRLSPQTPQSILLGKMLGVPILLYLGVILALPLHICLGLAGQISFPEIFSFYAVVVAAGILYYSSALLFALVGSWLGGFQAWLGGGVALGFLLVTTPMAVTAIPNEYPLVFARLINPTSLIPTTAISAVFRYSDTRLNNFHWFALPLGENLITTLGFALLIYGLGTYFIWHSLQRCFRDPNTTMLSKRQSYLLTASFALLTLGCANWQKLVLEGSTSKYLLAENLMCLLFLDFWLFLYLIAALNPHRQPLQDWARYRRTSNSQGVVGRKLVQDLIWGEKSPGLLAIAINAMIAIIAICGLIILSHVQLDEKIRAIFALVLSSSLAMLYASIAQLFLLTKNQHRIFWAAATVAALIVVPVIVLAIFSPYVRDNNYFYLLSVIGPIFAIAPGTNSISPITALLSILGYWSAVGLLIFQLKRKLVKAGESATKALMASN</sequence>
<feature type="transmembrane region" description="Helical" evidence="1">
    <location>
        <begin position="28"/>
        <end position="47"/>
    </location>
</feature>
<dbReference type="EMBL" id="AP018248">
    <property type="protein sequence ID" value="BAY99110.1"/>
    <property type="molecule type" value="Genomic_DNA"/>
</dbReference>
<feature type="transmembrane region" description="Helical" evidence="1">
    <location>
        <begin position="210"/>
        <end position="234"/>
    </location>
</feature>
<feature type="transmembrane region" description="Helical" evidence="1">
    <location>
        <begin position="475"/>
        <end position="496"/>
    </location>
</feature>
<organism evidence="2 3">
    <name type="scientific">Tolypothrix tenuis PCC 7101</name>
    <dbReference type="NCBI Taxonomy" id="231146"/>
    <lineage>
        <taxon>Bacteria</taxon>
        <taxon>Bacillati</taxon>
        <taxon>Cyanobacteriota</taxon>
        <taxon>Cyanophyceae</taxon>
        <taxon>Nostocales</taxon>
        <taxon>Tolypothrichaceae</taxon>
        <taxon>Tolypothrix</taxon>
    </lineage>
</organism>
<feature type="transmembrane region" description="Helical" evidence="1">
    <location>
        <begin position="96"/>
        <end position="117"/>
    </location>
</feature>
<name>A0A1Z4N087_9CYAN</name>
<keyword evidence="1" id="KW-0812">Transmembrane</keyword>
<feature type="transmembrane region" description="Helical" evidence="1">
    <location>
        <begin position="282"/>
        <end position="301"/>
    </location>
</feature>
<feature type="transmembrane region" description="Helical" evidence="1">
    <location>
        <begin position="414"/>
        <end position="434"/>
    </location>
</feature>
<evidence type="ECO:0000313" key="3">
    <source>
        <dbReference type="Proteomes" id="UP000218785"/>
    </source>
</evidence>
<evidence type="ECO:0000256" key="1">
    <source>
        <dbReference type="SAM" id="Phobius"/>
    </source>
</evidence>
<protein>
    <submittedName>
        <fullName evidence="2">Uncharacterized protein</fullName>
    </submittedName>
</protein>
<dbReference type="Proteomes" id="UP000218785">
    <property type="component" value="Chromosome"/>
</dbReference>
<proteinExistence type="predicted"/>
<dbReference type="KEGG" id="ttq:NIES37_30890"/>
<keyword evidence="1" id="KW-1133">Transmembrane helix</keyword>
<keyword evidence="3" id="KW-1185">Reference proteome</keyword>